<name>A0A7D4PY78_9MICO</name>
<dbReference type="AlphaFoldDB" id="A0A7D4PY78"/>
<evidence type="ECO:0000256" key="1">
    <source>
        <dbReference type="SAM" id="Phobius"/>
    </source>
</evidence>
<feature type="transmembrane region" description="Helical" evidence="1">
    <location>
        <begin position="41"/>
        <end position="60"/>
    </location>
</feature>
<proteinExistence type="predicted"/>
<keyword evidence="1" id="KW-1133">Transmembrane helix</keyword>
<feature type="transmembrane region" description="Helical" evidence="1">
    <location>
        <begin position="12"/>
        <end position="29"/>
    </location>
</feature>
<evidence type="ECO:0000313" key="2">
    <source>
        <dbReference type="EMBL" id="QKJ24845.1"/>
    </source>
</evidence>
<keyword evidence="1" id="KW-0812">Transmembrane</keyword>
<dbReference type="RefSeq" id="WP_173493142.1">
    <property type="nucleotide sequence ID" value="NZ_CP054056.1"/>
</dbReference>
<organism evidence="2 3">
    <name type="scientific">Aquiluna borgnonia</name>
    <dbReference type="NCBI Taxonomy" id="2499157"/>
    <lineage>
        <taxon>Bacteria</taxon>
        <taxon>Bacillati</taxon>
        <taxon>Actinomycetota</taxon>
        <taxon>Actinomycetes</taxon>
        <taxon>Micrococcales</taxon>
        <taxon>Microbacteriaceae</taxon>
        <taxon>Luna cluster</taxon>
        <taxon>Luna-1 subcluster</taxon>
        <taxon>Aquiluna</taxon>
    </lineage>
</organism>
<accession>A0A7D4PY78</accession>
<protein>
    <recommendedName>
        <fullName evidence="4">Integral membrane protein</fullName>
    </recommendedName>
</protein>
<evidence type="ECO:0000313" key="3">
    <source>
        <dbReference type="Proteomes" id="UP000501003"/>
    </source>
</evidence>
<dbReference type="Proteomes" id="UP000501003">
    <property type="component" value="Chromosome"/>
</dbReference>
<reference evidence="2 3" key="1">
    <citation type="submission" date="2020-05" db="EMBL/GenBank/DDBJ databases">
        <title>Aquirufa sp. strain 15G-AUS-rot a new Aquirufa species.</title>
        <authorList>
            <person name="Pitt A."/>
            <person name="Hahn M.W."/>
        </authorList>
    </citation>
    <scope>NUCLEOTIDE SEQUENCE [LARGE SCALE GENOMIC DNA]</scope>
    <source>
        <strain evidence="2 3">15G-AUS-rot</strain>
    </source>
</reference>
<sequence length="125" mass="13581">MQLTAEILRNSLVVLHFIGLASLLGGFLTQMKAMGKGTAKIVPAMVHGAWTMLITGLLLVGVREWMAAMEWAGELDNIKVAVKSIVLTVILVLVLRFKKKDAVAPRVFGIIGLLTIVNVVLAVFW</sequence>
<keyword evidence="1" id="KW-0472">Membrane</keyword>
<gene>
    <name evidence="2" type="ORF">HRU87_01140</name>
</gene>
<keyword evidence="3" id="KW-1185">Reference proteome</keyword>
<feature type="transmembrane region" description="Helical" evidence="1">
    <location>
        <begin position="80"/>
        <end position="97"/>
    </location>
</feature>
<feature type="transmembrane region" description="Helical" evidence="1">
    <location>
        <begin position="104"/>
        <end position="124"/>
    </location>
</feature>
<dbReference type="EMBL" id="CP054056">
    <property type="protein sequence ID" value="QKJ24845.1"/>
    <property type="molecule type" value="Genomic_DNA"/>
</dbReference>
<dbReference type="KEGG" id="aqg:HRU87_01140"/>
<evidence type="ECO:0008006" key="4">
    <source>
        <dbReference type="Google" id="ProtNLM"/>
    </source>
</evidence>